<dbReference type="Pfam" id="PF10722">
    <property type="entry name" value="YbjN"/>
    <property type="match status" value="1"/>
</dbReference>
<dbReference type="KEGG" id="syc:syc0473_d"/>
<dbReference type="EMBL" id="AP008231">
    <property type="protein sequence ID" value="BAD78663.1"/>
    <property type="molecule type" value="Genomic_DNA"/>
</dbReference>
<gene>
    <name evidence="1" type="primary">sis</name>
    <name evidence="1" type="ordered locus">syc0473_d</name>
</gene>
<dbReference type="AlphaFoldDB" id="A0A0H3K0V4"/>
<reference evidence="1 2" key="1">
    <citation type="journal article" date="2007" name="Photosyn. Res.">
        <title>Complete nucleotide sequence of the freshwater unicellular cyanobacterium Synechococcus elongatus PCC 6301 chromosome: gene content and organization.</title>
        <authorList>
            <person name="Sugita C."/>
            <person name="Ogata K."/>
            <person name="Shikata M."/>
            <person name="Jikuya H."/>
            <person name="Takano J."/>
            <person name="Furumichi M."/>
            <person name="Kanehisa M."/>
            <person name="Omata T."/>
            <person name="Sugiura M."/>
            <person name="Sugita M."/>
        </authorList>
    </citation>
    <scope>NUCLEOTIDE SEQUENCE [LARGE SCALE GENOMIC DNA]</scope>
    <source>
        <strain evidence="2">ATCC 27144 / PCC 6301 / SAUG 1402/1</strain>
    </source>
</reference>
<proteinExistence type="predicted"/>
<dbReference type="CDD" id="cd17511">
    <property type="entry name" value="YbjN_AmyR-like"/>
    <property type="match status" value="1"/>
</dbReference>
<sequence length="138" mass="15735">MMLTNDLITSENVSKDLLKAIYDAAFMETAWDDDGDLKINEDIGCSVFISDNQEKITFLRVFRFEEGVSRADRLEFVNRINDKYSFVRAMLTTYDTLAFDHDLFIKGGISKKNLVLATRFFLSIPLDAINDCGEELVA</sequence>
<evidence type="ECO:0000313" key="2">
    <source>
        <dbReference type="Proteomes" id="UP000001175"/>
    </source>
</evidence>
<protein>
    <submittedName>
        <fullName evidence="1">Osmotic signal transduction related protein</fullName>
    </submittedName>
</protein>
<evidence type="ECO:0000313" key="1">
    <source>
        <dbReference type="EMBL" id="BAD78663.1"/>
    </source>
</evidence>
<dbReference type="RefSeq" id="WP_011242785.1">
    <property type="nucleotide sequence ID" value="NC_006576.1"/>
</dbReference>
<dbReference type="InterPro" id="IPR019660">
    <property type="entry name" value="Put_sensory_transdc_reg_YbjN"/>
</dbReference>
<dbReference type="Proteomes" id="UP000001175">
    <property type="component" value="Chromosome"/>
</dbReference>
<organism evidence="1 2">
    <name type="scientific">Synechococcus sp. (strain ATCC 27144 / PCC 6301 / SAUG 1402/1)</name>
    <name type="common">Anacystis nidulans</name>
    <dbReference type="NCBI Taxonomy" id="269084"/>
    <lineage>
        <taxon>Bacteria</taxon>
        <taxon>Bacillati</taxon>
        <taxon>Cyanobacteriota</taxon>
        <taxon>Cyanophyceae</taxon>
        <taxon>Synechococcales</taxon>
        <taxon>Synechococcaceae</taxon>
        <taxon>Synechococcus</taxon>
    </lineage>
</organism>
<name>A0A0H3K0V4_SYNP6</name>
<accession>A0A0H3K0V4</accession>
<dbReference type="GeneID" id="72429929"/>
<dbReference type="eggNOG" id="ENOG502ZGYZ">
    <property type="taxonomic scope" value="Bacteria"/>
</dbReference>